<dbReference type="OrthoDB" id="5406098at2"/>
<evidence type="ECO:0000313" key="2">
    <source>
        <dbReference type="Proteomes" id="UP000073601"/>
    </source>
</evidence>
<keyword evidence="2" id="KW-1185">Reference proteome</keyword>
<dbReference type="AlphaFoldDB" id="A0A128EW58"/>
<dbReference type="SUPFAM" id="SSF48452">
    <property type="entry name" value="TPR-like"/>
    <property type="match status" value="1"/>
</dbReference>
<evidence type="ECO:0000313" key="1">
    <source>
        <dbReference type="EMBL" id="CZF78430.1"/>
    </source>
</evidence>
<name>A0A128EW58_9GAMM</name>
<dbReference type="Gene3D" id="1.25.40.10">
    <property type="entry name" value="Tetratricopeptide repeat domain"/>
    <property type="match status" value="2"/>
</dbReference>
<sequence>MSELNRMLSDLSSQQNSEKRLAVASIPSVWGFRFARVVLALVATLVGATGISWALSSGSEKAPLTPPTLIPEPVFADSTPKAAPSPTQKVVKSEVSYVAKHSVPKAVDVEQPVSLAKAENTVITKVPEPVLMAKVEPVKAARVLDSIEVEQEASLSVETIELTGEQLADIAYEKAQKRAQVGDTQKAIAFLRDAVKYNSSHIAATNQLAGLLYGRSQLRDAENVLRKGISANPNSATLKLTLARMYQQNGSEESALNVLSSSVNLLDGEQVRFVSMRAALAQKLGKNLEAKQSYQWLTEQEPMDGRWWLGLGVSAEKTGANAEAEKAYGKAVQSGGLSNQSVNFARQRLVYLENLKQGATDGR</sequence>
<dbReference type="InterPro" id="IPR011990">
    <property type="entry name" value="TPR-like_helical_dom_sf"/>
</dbReference>
<gene>
    <name evidence="1" type="ORF">GMA8713_00570</name>
</gene>
<reference evidence="2" key="1">
    <citation type="submission" date="2016-02" db="EMBL/GenBank/DDBJ databases">
        <authorList>
            <person name="Rodrigo-Torres Lidia"/>
            <person name="Arahal R.David."/>
        </authorList>
    </citation>
    <scope>NUCLEOTIDE SEQUENCE [LARGE SCALE GENOMIC DNA]</scope>
    <source>
        <strain evidence="2">CECT 8713</strain>
    </source>
</reference>
<dbReference type="Pfam" id="PF13432">
    <property type="entry name" value="TPR_16"/>
    <property type="match status" value="1"/>
</dbReference>
<dbReference type="InterPro" id="IPR019734">
    <property type="entry name" value="TPR_rpt"/>
</dbReference>
<dbReference type="Proteomes" id="UP000073601">
    <property type="component" value="Unassembled WGS sequence"/>
</dbReference>
<accession>A0A128EW58</accession>
<dbReference type="EMBL" id="FIZY01000003">
    <property type="protein sequence ID" value="CZF78430.1"/>
    <property type="molecule type" value="Genomic_DNA"/>
</dbReference>
<organism evidence="1 2">
    <name type="scientific">Grimontia marina</name>
    <dbReference type="NCBI Taxonomy" id="646534"/>
    <lineage>
        <taxon>Bacteria</taxon>
        <taxon>Pseudomonadati</taxon>
        <taxon>Pseudomonadota</taxon>
        <taxon>Gammaproteobacteria</taxon>
        <taxon>Vibrionales</taxon>
        <taxon>Vibrionaceae</taxon>
        <taxon>Grimontia</taxon>
    </lineage>
</organism>
<proteinExistence type="predicted"/>
<protein>
    <submittedName>
        <fullName evidence="1">Tetratricopeptide repeat protein</fullName>
    </submittedName>
</protein>
<dbReference type="SMART" id="SM00028">
    <property type="entry name" value="TPR"/>
    <property type="match status" value="4"/>
</dbReference>
<dbReference type="RefSeq" id="WP_062705540.1">
    <property type="nucleotide sequence ID" value="NZ_CAWRCI010000003.1"/>
</dbReference>